<evidence type="ECO:0000313" key="1">
    <source>
        <dbReference type="EMBL" id="GFU18156.1"/>
    </source>
</evidence>
<dbReference type="EMBL" id="BMAW01080117">
    <property type="protein sequence ID" value="GFU18156.1"/>
    <property type="molecule type" value="Genomic_DNA"/>
</dbReference>
<evidence type="ECO:0000313" key="2">
    <source>
        <dbReference type="Proteomes" id="UP000887013"/>
    </source>
</evidence>
<proteinExistence type="predicted"/>
<sequence>MLLPWRLATSGGHVQTFLMKQQFSSQCLLLVFYEVECLTPNEKESCMDESKPSIDADDYSEKTMMIYENSDLFDELLSTSINYYKTINVLSYIFTFIHNCRGKNKKDGSLKVEEFVLAE</sequence>
<name>A0A8X6QBU2_NEPPI</name>
<reference evidence="1" key="1">
    <citation type="submission" date="2020-08" db="EMBL/GenBank/DDBJ databases">
        <title>Multicomponent nature underlies the extraordinary mechanical properties of spider dragline silk.</title>
        <authorList>
            <person name="Kono N."/>
            <person name="Nakamura H."/>
            <person name="Mori M."/>
            <person name="Yoshida Y."/>
            <person name="Ohtoshi R."/>
            <person name="Malay A.D."/>
            <person name="Moran D.A.P."/>
            <person name="Tomita M."/>
            <person name="Numata K."/>
            <person name="Arakawa K."/>
        </authorList>
    </citation>
    <scope>NUCLEOTIDE SEQUENCE</scope>
</reference>
<dbReference type="AlphaFoldDB" id="A0A8X6QBU2"/>
<keyword evidence="2" id="KW-1185">Reference proteome</keyword>
<protein>
    <submittedName>
        <fullName evidence="1">Uncharacterized protein</fullName>
    </submittedName>
</protein>
<organism evidence="1 2">
    <name type="scientific">Nephila pilipes</name>
    <name type="common">Giant wood spider</name>
    <name type="synonym">Nephila maculata</name>
    <dbReference type="NCBI Taxonomy" id="299642"/>
    <lineage>
        <taxon>Eukaryota</taxon>
        <taxon>Metazoa</taxon>
        <taxon>Ecdysozoa</taxon>
        <taxon>Arthropoda</taxon>
        <taxon>Chelicerata</taxon>
        <taxon>Arachnida</taxon>
        <taxon>Araneae</taxon>
        <taxon>Araneomorphae</taxon>
        <taxon>Entelegynae</taxon>
        <taxon>Araneoidea</taxon>
        <taxon>Nephilidae</taxon>
        <taxon>Nephila</taxon>
    </lineage>
</organism>
<accession>A0A8X6QBU2</accession>
<gene>
    <name evidence="1" type="ORF">NPIL_131421</name>
</gene>
<dbReference type="Proteomes" id="UP000887013">
    <property type="component" value="Unassembled WGS sequence"/>
</dbReference>
<comment type="caution">
    <text evidence="1">The sequence shown here is derived from an EMBL/GenBank/DDBJ whole genome shotgun (WGS) entry which is preliminary data.</text>
</comment>